<evidence type="ECO:0000313" key="2">
    <source>
        <dbReference type="EMBL" id="DBA25460.1"/>
    </source>
</evidence>
<accession>A0AAV3AK96</accession>
<evidence type="ECO:0008006" key="4">
    <source>
        <dbReference type="Google" id="ProtNLM"/>
    </source>
</evidence>
<dbReference type="AlphaFoldDB" id="A0AAV3AK96"/>
<comment type="caution">
    <text evidence="2">The sequence shown here is derived from an EMBL/GenBank/DDBJ whole genome shotgun (WGS) entry which is preliminary data.</text>
</comment>
<evidence type="ECO:0000313" key="3">
    <source>
        <dbReference type="Proteomes" id="UP001181693"/>
    </source>
</evidence>
<feature type="chain" id="PRO_5043427537" description="Secreted protein" evidence="1">
    <location>
        <begin position="25"/>
        <end position="83"/>
    </location>
</feature>
<sequence>MLRSIHCLCSLLIEFILHLHCISAFIFCKMYQQWSLCRCPTTKSQPELSNQISLYSLLCIGSYGMLDLCSKTTASTQRAGSTR</sequence>
<keyword evidence="1" id="KW-0732">Signal</keyword>
<name>A0AAV3AK96_PYXAD</name>
<keyword evidence="3" id="KW-1185">Reference proteome</keyword>
<evidence type="ECO:0000256" key="1">
    <source>
        <dbReference type="SAM" id="SignalP"/>
    </source>
</evidence>
<organism evidence="2 3">
    <name type="scientific">Pyxicephalus adspersus</name>
    <name type="common">African bullfrog</name>
    <dbReference type="NCBI Taxonomy" id="30357"/>
    <lineage>
        <taxon>Eukaryota</taxon>
        <taxon>Metazoa</taxon>
        <taxon>Chordata</taxon>
        <taxon>Craniata</taxon>
        <taxon>Vertebrata</taxon>
        <taxon>Euteleostomi</taxon>
        <taxon>Amphibia</taxon>
        <taxon>Batrachia</taxon>
        <taxon>Anura</taxon>
        <taxon>Neobatrachia</taxon>
        <taxon>Ranoidea</taxon>
        <taxon>Pyxicephalidae</taxon>
        <taxon>Pyxicephalinae</taxon>
        <taxon>Pyxicephalus</taxon>
    </lineage>
</organism>
<proteinExistence type="predicted"/>
<dbReference type="EMBL" id="DYDO01000004">
    <property type="protein sequence ID" value="DBA25460.1"/>
    <property type="molecule type" value="Genomic_DNA"/>
</dbReference>
<gene>
    <name evidence="2" type="ORF">GDO54_009841</name>
</gene>
<feature type="signal peptide" evidence="1">
    <location>
        <begin position="1"/>
        <end position="24"/>
    </location>
</feature>
<protein>
    <recommendedName>
        <fullName evidence="4">Secreted protein</fullName>
    </recommendedName>
</protein>
<reference evidence="2" key="1">
    <citation type="thesis" date="2020" institute="ProQuest LLC" country="789 East Eisenhower Parkway, Ann Arbor, MI, USA">
        <title>Comparative Genomics and Chromosome Evolution.</title>
        <authorList>
            <person name="Mudd A.B."/>
        </authorList>
    </citation>
    <scope>NUCLEOTIDE SEQUENCE</scope>
    <source>
        <strain evidence="2">1538</strain>
        <tissue evidence="2">Blood</tissue>
    </source>
</reference>
<dbReference type="Proteomes" id="UP001181693">
    <property type="component" value="Unassembled WGS sequence"/>
</dbReference>